<organism evidence="2 3">
    <name type="scientific">Lymnaea stagnalis</name>
    <name type="common">Great pond snail</name>
    <name type="synonym">Helix stagnalis</name>
    <dbReference type="NCBI Taxonomy" id="6523"/>
    <lineage>
        <taxon>Eukaryota</taxon>
        <taxon>Metazoa</taxon>
        <taxon>Spiralia</taxon>
        <taxon>Lophotrochozoa</taxon>
        <taxon>Mollusca</taxon>
        <taxon>Gastropoda</taxon>
        <taxon>Heterobranchia</taxon>
        <taxon>Euthyneura</taxon>
        <taxon>Panpulmonata</taxon>
        <taxon>Hygrophila</taxon>
        <taxon>Lymnaeoidea</taxon>
        <taxon>Lymnaeidae</taxon>
        <taxon>Lymnaea</taxon>
    </lineage>
</organism>
<feature type="region of interest" description="Disordered" evidence="1">
    <location>
        <begin position="648"/>
        <end position="668"/>
    </location>
</feature>
<feature type="region of interest" description="Disordered" evidence="1">
    <location>
        <begin position="601"/>
        <end position="628"/>
    </location>
</feature>
<evidence type="ECO:0000313" key="3">
    <source>
        <dbReference type="Proteomes" id="UP001497497"/>
    </source>
</evidence>
<dbReference type="Proteomes" id="UP001497497">
    <property type="component" value="Unassembled WGS sequence"/>
</dbReference>
<comment type="caution">
    <text evidence="2">The sequence shown here is derived from an EMBL/GenBank/DDBJ whole genome shotgun (WGS) entry which is preliminary data.</text>
</comment>
<feature type="region of interest" description="Disordered" evidence="1">
    <location>
        <begin position="521"/>
        <end position="559"/>
    </location>
</feature>
<feature type="compositionally biased region" description="Polar residues" evidence="1">
    <location>
        <begin position="242"/>
        <end position="255"/>
    </location>
</feature>
<feature type="compositionally biased region" description="Polar residues" evidence="1">
    <location>
        <begin position="651"/>
        <end position="660"/>
    </location>
</feature>
<feature type="compositionally biased region" description="Polar residues" evidence="1">
    <location>
        <begin position="168"/>
        <end position="211"/>
    </location>
</feature>
<gene>
    <name evidence="2" type="ORF">GSLYS_00000626001</name>
</gene>
<evidence type="ECO:0000313" key="2">
    <source>
        <dbReference type="EMBL" id="CAL1526449.1"/>
    </source>
</evidence>
<feature type="compositionally biased region" description="Low complexity" evidence="1">
    <location>
        <begin position="343"/>
        <end position="353"/>
    </location>
</feature>
<name>A0AAV2GYE2_LYMST</name>
<feature type="region of interest" description="Disordered" evidence="1">
    <location>
        <begin position="455"/>
        <end position="484"/>
    </location>
</feature>
<protein>
    <submittedName>
        <fullName evidence="2">Uncharacterized protein</fullName>
    </submittedName>
</protein>
<feature type="compositionally biased region" description="Low complexity" evidence="1">
    <location>
        <begin position="298"/>
        <end position="316"/>
    </location>
</feature>
<keyword evidence="3" id="KW-1185">Reference proteome</keyword>
<feature type="compositionally biased region" description="Polar residues" evidence="1">
    <location>
        <begin position="283"/>
        <end position="297"/>
    </location>
</feature>
<evidence type="ECO:0000256" key="1">
    <source>
        <dbReference type="SAM" id="MobiDB-lite"/>
    </source>
</evidence>
<accession>A0AAV2GYE2</accession>
<feature type="compositionally biased region" description="Polar residues" evidence="1">
    <location>
        <begin position="543"/>
        <end position="559"/>
    </location>
</feature>
<sequence>MDHISSQRDKVIGQDYLSKFHLASSSLLSTQNTMEQVFPPYGQPTAISSAGQLEFRPPPPSYTNSAGIQYSLTQNYDIGLTDRYLQPGYSHSFLTEDFYPSLCPPPPAHLSTQQYAISVADSTPSMLPPQQSSQLSPMLRGQRQSPQQLPAPTVVHGKLNSVPRAPSHSPSMYSSQRQSPQHSPITPQQHFGSPVGASNFSYPSSQCSQRNDPPLGNMHMTKVGNNSFNNITQFSPQSFLAPSQHSNMRVSNSKAVSKEDDTRGHFMNHLTSGQRGIQRESKINTGTQNHPKSSIYPTSSASSQQTVTSSSSKQQSRYQIGGSVPALTHRTTLPANRPYLPQNSNLSNSSSVNRAPTLSQMSTIHSPTISRAANNLPPPFDAIDSMYPYIPQTQKTSRENPLYLTPPINNFTNSSAPLSSLERRNAASLSAASDTMPTNNPYSMYSVFLLSDQSNGGMKGGRGASTRARGRGGRPHNFKTGTHEDANPIQWYKCSDPLLTSSYQSDVEAMQADTAMESSMFRQMPQTDPASHRSAKEAHGLKSGSNSGHAKSNQLVSNPASVNTTKAAALASIQLKQEIMDNLTLTKSKPQALNNSVSGMTHHKNAVSNGTSEPSVIMQSSPAPGATSSFSNAGGLTCKQSLPTEKEKDTLCSNNSTNCQPPVASRRAQLTENNDKSFLGKQMTASVFSVSKQPARKFHKQDSGPTDKKSVSARERVFHMWKAGQVVGRVPGKGKTKANLVNSKSTQNSVSTAQPSTVANSGCRGNSHSTQKSNKSKAMPAPKVNADLVKNQKGISHPEERKKSKSLNLSDQATQDLRYVMFHGHKLISLKSHNEAVLLLCQFQFECFPDKGMGAINNCIDRALRIKKRVLDHPQKDKITAFLEKNG</sequence>
<feature type="compositionally biased region" description="Polar residues" evidence="1">
    <location>
        <begin position="606"/>
        <end position="628"/>
    </location>
</feature>
<feature type="compositionally biased region" description="Low complexity" evidence="1">
    <location>
        <begin position="124"/>
        <end position="139"/>
    </location>
</feature>
<feature type="compositionally biased region" description="Basic and acidic residues" evidence="1">
    <location>
        <begin position="700"/>
        <end position="713"/>
    </location>
</feature>
<feature type="region of interest" description="Disordered" evidence="1">
    <location>
        <begin position="691"/>
        <end position="713"/>
    </location>
</feature>
<feature type="region of interest" description="Disordered" evidence="1">
    <location>
        <begin position="729"/>
        <end position="809"/>
    </location>
</feature>
<feature type="compositionally biased region" description="Basic and acidic residues" evidence="1">
    <location>
        <begin position="530"/>
        <end position="540"/>
    </location>
</feature>
<feature type="compositionally biased region" description="Polar residues" evidence="1">
    <location>
        <begin position="739"/>
        <end position="773"/>
    </location>
</feature>
<feature type="non-terminal residue" evidence="2">
    <location>
        <position position="887"/>
    </location>
</feature>
<dbReference type="EMBL" id="CAXITT010000005">
    <property type="protein sequence ID" value="CAL1526449.1"/>
    <property type="molecule type" value="Genomic_DNA"/>
</dbReference>
<reference evidence="2 3" key="1">
    <citation type="submission" date="2024-04" db="EMBL/GenBank/DDBJ databases">
        <authorList>
            <consortium name="Genoscope - CEA"/>
            <person name="William W."/>
        </authorList>
    </citation>
    <scope>NUCLEOTIDE SEQUENCE [LARGE SCALE GENOMIC DNA]</scope>
</reference>
<feature type="region of interest" description="Disordered" evidence="1">
    <location>
        <begin position="122"/>
        <end position="213"/>
    </location>
</feature>
<feature type="region of interest" description="Disordered" evidence="1">
    <location>
        <begin position="242"/>
        <end position="354"/>
    </location>
</feature>
<dbReference type="AlphaFoldDB" id="A0AAV2GYE2"/>
<feature type="compositionally biased region" description="Basic residues" evidence="1">
    <location>
        <begin position="468"/>
        <end position="477"/>
    </location>
</feature>
<proteinExistence type="predicted"/>